<comment type="caution">
    <text evidence="2">The sequence shown here is derived from an EMBL/GenBank/DDBJ whole genome shotgun (WGS) entry which is preliminary data.</text>
</comment>
<organism evidence="2 3">
    <name type="scientific">Lasiosphaeria miniovina</name>
    <dbReference type="NCBI Taxonomy" id="1954250"/>
    <lineage>
        <taxon>Eukaryota</taxon>
        <taxon>Fungi</taxon>
        <taxon>Dikarya</taxon>
        <taxon>Ascomycota</taxon>
        <taxon>Pezizomycotina</taxon>
        <taxon>Sordariomycetes</taxon>
        <taxon>Sordariomycetidae</taxon>
        <taxon>Sordariales</taxon>
        <taxon>Lasiosphaeriaceae</taxon>
        <taxon>Lasiosphaeria</taxon>
    </lineage>
</organism>
<proteinExistence type="predicted"/>
<reference evidence="2" key="1">
    <citation type="submission" date="2023-06" db="EMBL/GenBank/DDBJ databases">
        <title>Genome-scale phylogeny and comparative genomics of the fungal order Sordariales.</title>
        <authorList>
            <consortium name="Lawrence Berkeley National Laboratory"/>
            <person name="Hensen N."/>
            <person name="Bonometti L."/>
            <person name="Westerberg I."/>
            <person name="Brannstrom I.O."/>
            <person name="Guillou S."/>
            <person name="Cros-Aarteil S."/>
            <person name="Calhoun S."/>
            <person name="Haridas S."/>
            <person name="Kuo A."/>
            <person name="Mondo S."/>
            <person name="Pangilinan J."/>
            <person name="Riley R."/>
            <person name="LaButti K."/>
            <person name="Andreopoulos B."/>
            <person name="Lipzen A."/>
            <person name="Chen C."/>
            <person name="Yanf M."/>
            <person name="Daum C."/>
            <person name="Ng V."/>
            <person name="Clum A."/>
            <person name="Steindorff A."/>
            <person name="Ohm R."/>
            <person name="Martin F."/>
            <person name="Silar P."/>
            <person name="Natvig D."/>
            <person name="Lalanne C."/>
            <person name="Gautier V."/>
            <person name="Ament-velasquez S.L."/>
            <person name="Kruys A."/>
            <person name="Hutchinson M.I."/>
            <person name="Powell A.J."/>
            <person name="Barry K."/>
            <person name="Miller A.N."/>
            <person name="Grigoriev I.V."/>
            <person name="Debuchy R."/>
            <person name="Gladieux P."/>
            <person name="Thoren M.H."/>
            <person name="Johannesson H."/>
        </authorList>
    </citation>
    <scope>NUCLEOTIDE SEQUENCE</scope>
    <source>
        <strain evidence="2">SMH2392-1A</strain>
    </source>
</reference>
<evidence type="ECO:0000313" key="2">
    <source>
        <dbReference type="EMBL" id="KAK0718053.1"/>
    </source>
</evidence>
<protein>
    <submittedName>
        <fullName evidence="2">Uncharacterized protein</fullName>
    </submittedName>
</protein>
<dbReference type="InterPro" id="IPR021709">
    <property type="entry name" value="DUF3292"/>
</dbReference>
<name>A0AA40E0D5_9PEZI</name>
<dbReference type="Pfam" id="PF11696">
    <property type="entry name" value="DUF3292"/>
    <property type="match status" value="1"/>
</dbReference>
<dbReference type="PANTHER" id="PTHR38694">
    <property type="entry name" value="CONSERVED EXPRESSED PROTEIN"/>
    <property type="match status" value="1"/>
</dbReference>
<accession>A0AA40E0D5</accession>
<dbReference type="RefSeq" id="XP_060296846.1">
    <property type="nucleotide sequence ID" value="XM_060439960.1"/>
</dbReference>
<keyword evidence="3" id="KW-1185">Reference proteome</keyword>
<dbReference type="Proteomes" id="UP001172101">
    <property type="component" value="Unassembled WGS sequence"/>
</dbReference>
<dbReference type="PANTHER" id="PTHR38694:SF1">
    <property type="entry name" value="PEROXIN DOMAIN-CONTAINING PROTEIN"/>
    <property type="match status" value="1"/>
</dbReference>
<evidence type="ECO:0000256" key="1">
    <source>
        <dbReference type="SAM" id="MobiDB-lite"/>
    </source>
</evidence>
<dbReference type="AlphaFoldDB" id="A0AA40E0D5"/>
<gene>
    <name evidence="2" type="ORF">B0T26DRAFT_676273</name>
</gene>
<feature type="compositionally biased region" description="Polar residues" evidence="1">
    <location>
        <begin position="1"/>
        <end position="11"/>
    </location>
</feature>
<sequence length="149" mass="16479">MSPTQHSQTGRSSSSSEIPPANNVAISEPVEFNARYNGKKGYVYLTTSSTIPAIGFSTKEKREQIGSTLRQDLHPIWSMAIPDIVELKKVGGYGWKARLLVGWSLEREVADGLEIKTATGEVHKITALPLRDELFNRLIAIGGQKWEAR</sequence>
<dbReference type="GeneID" id="85323230"/>
<feature type="region of interest" description="Disordered" evidence="1">
    <location>
        <begin position="1"/>
        <end position="22"/>
    </location>
</feature>
<evidence type="ECO:0000313" key="3">
    <source>
        <dbReference type="Proteomes" id="UP001172101"/>
    </source>
</evidence>
<dbReference type="EMBL" id="JAUIRO010000004">
    <property type="protein sequence ID" value="KAK0718053.1"/>
    <property type="molecule type" value="Genomic_DNA"/>
</dbReference>